<sequence>MSPFINDRAYLIAHIKTYISLSDNELAEIVNFFDTCSYNKKATLLSAEKRCDKLFFVGKGCLHLYFIDGLGNQKTIQFAIENWWLTDFLAFQSQKQSNFYIEAVERSDVLSISFSKYQELLSKFPKMETYFRTIYEIAYGAALMRLKYINSFSKEDMFFRFRDDFPEFVKRVPQYLLASFLGLTPEYLSEIKRK</sequence>
<dbReference type="Proteomes" id="UP001500954">
    <property type="component" value="Unassembled WGS sequence"/>
</dbReference>
<reference evidence="3" key="1">
    <citation type="journal article" date="2019" name="Int. J. Syst. Evol. Microbiol.">
        <title>The Global Catalogue of Microorganisms (GCM) 10K type strain sequencing project: providing services to taxonomists for standard genome sequencing and annotation.</title>
        <authorList>
            <consortium name="The Broad Institute Genomics Platform"/>
            <consortium name="The Broad Institute Genome Sequencing Center for Infectious Disease"/>
            <person name="Wu L."/>
            <person name="Ma J."/>
        </authorList>
    </citation>
    <scope>NUCLEOTIDE SEQUENCE [LARGE SCALE GENOMIC DNA]</scope>
    <source>
        <strain evidence="3">JCM 17111</strain>
    </source>
</reference>
<proteinExistence type="predicted"/>
<feature type="domain" description="Cyclic nucleotide-binding" evidence="1">
    <location>
        <begin position="37"/>
        <end position="123"/>
    </location>
</feature>
<protein>
    <recommendedName>
        <fullName evidence="1">Cyclic nucleotide-binding domain-containing protein</fullName>
    </recommendedName>
</protein>
<dbReference type="InterPro" id="IPR018490">
    <property type="entry name" value="cNMP-bd_dom_sf"/>
</dbReference>
<evidence type="ECO:0000313" key="2">
    <source>
        <dbReference type="EMBL" id="GAA3568994.1"/>
    </source>
</evidence>
<dbReference type="SUPFAM" id="SSF51206">
    <property type="entry name" value="cAMP-binding domain-like"/>
    <property type="match status" value="1"/>
</dbReference>
<evidence type="ECO:0000259" key="1">
    <source>
        <dbReference type="Pfam" id="PF00027"/>
    </source>
</evidence>
<dbReference type="InterPro" id="IPR000595">
    <property type="entry name" value="cNMP-bd_dom"/>
</dbReference>
<dbReference type="Pfam" id="PF00027">
    <property type="entry name" value="cNMP_binding"/>
    <property type="match status" value="1"/>
</dbReference>
<evidence type="ECO:0000313" key="3">
    <source>
        <dbReference type="Proteomes" id="UP001500954"/>
    </source>
</evidence>
<name>A0ABP6XQP3_9FLAO</name>
<gene>
    <name evidence="2" type="ORF">GCM10022395_18400</name>
</gene>
<dbReference type="Gene3D" id="2.60.120.10">
    <property type="entry name" value="Jelly Rolls"/>
    <property type="match status" value="1"/>
</dbReference>
<dbReference type="InterPro" id="IPR014710">
    <property type="entry name" value="RmlC-like_jellyroll"/>
</dbReference>
<organism evidence="2 3">
    <name type="scientific">Snuella lapsa</name>
    <dbReference type="NCBI Taxonomy" id="870481"/>
    <lineage>
        <taxon>Bacteria</taxon>
        <taxon>Pseudomonadati</taxon>
        <taxon>Bacteroidota</taxon>
        <taxon>Flavobacteriia</taxon>
        <taxon>Flavobacteriales</taxon>
        <taxon>Flavobacteriaceae</taxon>
        <taxon>Snuella</taxon>
    </lineage>
</organism>
<accession>A0ABP6XQP3</accession>
<comment type="caution">
    <text evidence="2">The sequence shown here is derived from an EMBL/GenBank/DDBJ whole genome shotgun (WGS) entry which is preliminary data.</text>
</comment>
<keyword evidence="3" id="KW-1185">Reference proteome</keyword>
<dbReference type="CDD" id="cd00038">
    <property type="entry name" value="CAP_ED"/>
    <property type="match status" value="1"/>
</dbReference>
<dbReference type="RefSeq" id="WP_345005668.1">
    <property type="nucleotide sequence ID" value="NZ_BAABCY010000051.1"/>
</dbReference>
<dbReference type="EMBL" id="BAABCY010000051">
    <property type="protein sequence ID" value="GAA3568994.1"/>
    <property type="molecule type" value="Genomic_DNA"/>
</dbReference>